<feature type="domain" description="5'-3' exonuclease" evidence="12">
    <location>
        <begin position="28"/>
        <end position="285"/>
    </location>
</feature>
<dbReference type="InterPro" id="IPR018320">
    <property type="entry name" value="DNA_polymerase_1"/>
</dbReference>
<dbReference type="Gene3D" id="3.40.50.1010">
    <property type="entry name" value="5'-nuclease"/>
    <property type="match status" value="1"/>
</dbReference>
<dbReference type="Pfam" id="PF02739">
    <property type="entry name" value="5_3_exonuc_N"/>
    <property type="match status" value="1"/>
</dbReference>
<evidence type="ECO:0000256" key="6">
    <source>
        <dbReference type="ARBA" id="ARBA00022932"/>
    </source>
</evidence>
<gene>
    <name evidence="11 14" type="primary">polA</name>
    <name evidence="14" type="ORF">GCM10008959_29520</name>
</gene>
<sequence>MLTARGECLCGASRHYAHSRMRAMTSVSPDTLVLIDGHALAFRSYFALPPLTNRQGESTHAILGFLRLTLRLARQRSNQVIVVFDPPVKTFRHEQFEGYKAGRAEMPADLPGQINRIREIVDAIGLPRLEEPGYEADDVIASLTRKAEGTGMQVRIVTSDRDAYQLLDDHVRVITNDFRLIGPDEVLEKYGVTVRQWVDYRALTGDASDNIPGAKGIGPKTASKLLQEYGTLEGIYAAAKAGTLKPDGTRQKLLDSEENVQFSHGLSCMVTDLPLDVELGTGRLPGDPARLEVLLDELNLMSVKRDVAALDAADAATDLPDSVHDAAHQTAPHDEPTADPLPDLSTETAPWQAPTGTVIWGYALSREDDLTAALTDAATFEATGDPAAGEYSGLLRTAPTHEPPQWKKAEVYAPPGSLFDNPDTPAAPLTKTQQKAAEKALKDQEKAAAKLRAQYPATVSETEFAAQPTVTAAAAKALATHLRVRGLNTEPGDDPLLMAYLLDPANTTMHAVAQRYLNTPWPDDAAGRAAATAQLLHLLPPLLDDTRRALYDDMEKPLSGVLTRMEVRGVQLDSEYLRGLSAATAARLQILETQIHSLAGREFQIRSRDQLEAVLYDELGLASGKKTKLTGKRSTAVAALEPLRDEHPIIPALLEYRELEKLRGTYLEPLPNLVNPTTGRLHTTFAQAAVATGRLSSLNPNLQNIPIRSDAGREIRKGFIAAPGMCLISADYSQIELRLLAHIADDPLMQQAFQEGADIHRRTAAQVLGLDEATITPNQRRAAKTVNFGVLYGMSAHRLSGDLGIPYADAAGFIETYFNTYPGIRGYIDHTLEFGRQNGYVETLYGRRRYVPELVATNRTLREAGERLAYNMPIQGTAADIIKLAMIRLDRELQGTGAHLLLQVHDELLIEAPEEKAEEISRLVKTIMEGAASLKVPLAVEAGTGPNWYDTK</sequence>
<keyword evidence="8 11" id="KW-0234">DNA repair</keyword>
<dbReference type="CDD" id="cd09898">
    <property type="entry name" value="H3TH_53EXO"/>
    <property type="match status" value="1"/>
</dbReference>
<dbReference type="NCBIfam" id="NF004397">
    <property type="entry name" value="PRK05755.1"/>
    <property type="match status" value="1"/>
</dbReference>
<dbReference type="InterPro" id="IPR015361">
    <property type="entry name" value="Taq_pol_thermo_exonuc"/>
</dbReference>
<dbReference type="PANTHER" id="PTHR10133">
    <property type="entry name" value="DNA POLYMERASE I"/>
    <property type="match status" value="1"/>
</dbReference>
<evidence type="ECO:0000256" key="7">
    <source>
        <dbReference type="ARBA" id="ARBA00023125"/>
    </source>
</evidence>
<evidence type="ECO:0000313" key="14">
    <source>
        <dbReference type="EMBL" id="GGR65394.1"/>
    </source>
</evidence>
<proteinExistence type="inferred from homology"/>
<keyword evidence="11" id="KW-0540">Nuclease</keyword>
<dbReference type="InterPro" id="IPR008918">
    <property type="entry name" value="HhH2"/>
</dbReference>
<dbReference type="Pfam" id="PF00476">
    <property type="entry name" value="DNA_pol_A"/>
    <property type="match status" value="1"/>
</dbReference>
<dbReference type="PANTHER" id="PTHR10133:SF27">
    <property type="entry name" value="DNA POLYMERASE NU"/>
    <property type="match status" value="1"/>
</dbReference>
<dbReference type="Proteomes" id="UP000634308">
    <property type="component" value="Unassembled WGS sequence"/>
</dbReference>
<dbReference type="Gene3D" id="3.30.70.370">
    <property type="match status" value="1"/>
</dbReference>
<evidence type="ECO:0000256" key="9">
    <source>
        <dbReference type="ARBA" id="ARBA00049244"/>
    </source>
</evidence>
<evidence type="ECO:0000259" key="12">
    <source>
        <dbReference type="SMART" id="SM00475"/>
    </source>
</evidence>
<comment type="similarity">
    <text evidence="1 11">Belongs to the DNA polymerase type-A family.</text>
</comment>
<dbReference type="InterPro" id="IPR002421">
    <property type="entry name" value="5-3_exonuclease"/>
</dbReference>
<evidence type="ECO:0000256" key="5">
    <source>
        <dbReference type="ARBA" id="ARBA00022763"/>
    </source>
</evidence>
<dbReference type="InterPro" id="IPR020046">
    <property type="entry name" value="5-3_exonucl_a-hlix_arch_N"/>
</dbReference>
<accession>A0ABQ2RTL6</accession>
<comment type="function">
    <text evidence="11">In addition to polymerase activity, this DNA polymerase exhibits 5'-3' exonuclease activity.</text>
</comment>
<dbReference type="InterPro" id="IPR036279">
    <property type="entry name" value="5-3_exonuclease_C_sf"/>
</dbReference>
<dbReference type="SUPFAM" id="SSF47807">
    <property type="entry name" value="5' to 3' exonuclease, C-terminal subdomain"/>
    <property type="match status" value="1"/>
</dbReference>
<keyword evidence="3 11" id="KW-0548">Nucleotidyltransferase</keyword>
<dbReference type="EC" id="2.7.7.7" evidence="10 11"/>
<keyword evidence="7 11" id="KW-0238">DNA-binding</keyword>
<dbReference type="SMART" id="SM00482">
    <property type="entry name" value="POLAc"/>
    <property type="match status" value="1"/>
</dbReference>
<dbReference type="SUPFAM" id="SSF53098">
    <property type="entry name" value="Ribonuclease H-like"/>
    <property type="match status" value="1"/>
</dbReference>
<dbReference type="InterPro" id="IPR001098">
    <property type="entry name" value="DNA-dir_DNA_pol_A_palm_dom"/>
</dbReference>
<dbReference type="PROSITE" id="PS00447">
    <property type="entry name" value="DNA_POLYMERASE_A"/>
    <property type="match status" value="1"/>
</dbReference>
<dbReference type="InterPro" id="IPR019760">
    <property type="entry name" value="DNA-dir_DNA_pol_A_CS"/>
</dbReference>
<dbReference type="Pfam" id="PF09281">
    <property type="entry name" value="Taq-exonuc"/>
    <property type="match status" value="2"/>
</dbReference>
<evidence type="ECO:0000256" key="8">
    <source>
        <dbReference type="ARBA" id="ARBA00023204"/>
    </source>
</evidence>
<keyword evidence="11" id="KW-0378">Hydrolase</keyword>
<keyword evidence="4 11" id="KW-0235">DNA replication</keyword>
<keyword evidence="2 11" id="KW-0808">Transferase</keyword>
<evidence type="ECO:0000256" key="3">
    <source>
        <dbReference type="ARBA" id="ARBA00022695"/>
    </source>
</evidence>
<dbReference type="EMBL" id="BMQM01000022">
    <property type="protein sequence ID" value="GGR65394.1"/>
    <property type="molecule type" value="Genomic_DNA"/>
</dbReference>
<comment type="catalytic activity">
    <reaction evidence="9 11">
        <text>DNA(n) + a 2'-deoxyribonucleoside 5'-triphosphate = DNA(n+1) + diphosphate</text>
        <dbReference type="Rhea" id="RHEA:22508"/>
        <dbReference type="Rhea" id="RHEA-COMP:17339"/>
        <dbReference type="Rhea" id="RHEA-COMP:17340"/>
        <dbReference type="ChEBI" id="CHEBI:33019"/>
        <dbReference type="ChEBI" id="CHEBI:61560"/>
        <dbReference type="ChEBI" id="CHEBI:173112"/>
        <dbReference type="EC" id="2.7.7.7"/>
    </reaction>
</comment>
<dbReference type="NCBIfam" id="TIGR00593">
    <property type="entry name" value="pola"/>
    <property type="match status" value="1"/>
</dbReference>
<dbReference type="SMART" id="SM00279">
    <property type="entry name" value="HhH2"/>
    <property type="match status" value="1"/>
</dbReference>
<dbReference type="InterPro" id="IPR002298">
    <property type="entry name" value="DNA_polymerase_A"/>
</dbReference>
<dbReference type="SMART" id="SM00475">
    <property type="entry name" value="53EXOc"/>
    <property type="match status" value="1"/>
</dbReference>
<name>A0ABQ2RTL6_9DEIO</name>
<evidence type="ECO:0000256" key="4">
    <source>
        <dbReference type="ARBA" id="ARBA00022705"/>
    </source>
</evidence>
<dbReference type="Gene3D" id="3.30.420.10">
    <property type="entry name" value="Ribonuclease H-like superfamily/Ribonuclease H"/>
    <property type="match status" value="1"/>
</dbReference>
<reference evidence="15" key="1">
    <citation type="journal article" date="2019" name="Int. J. Syst. Evol. Microbiol.">
        <title>The Global Catalogue of Microorganisms (GCM) 10K type strain sequencing project: providing services to taxonomists for standard genome sequencing and annotation.</title>
        <authorList>
            <consortium name="The Broad Institute Genomics Platform"/>
            <consortium name="The Broad Institute Genome Sequencing Center for Infectious Disease"/>
            <person name="Wu L."/>
            <person name="Ma J."/>
        </authorList>
    </citation>
    <scope>NUCLEOTIDE SEQUENCE [LARGE SCALE GENOMIC DNA]</scope>
    <source>
        <strain evidence="15">JCM 31404</strain>
    </source>
</reference>
<dbReference type="CDD" id="cd08637">
    <property type="entry name" value="DNA_pol_A_pol_I_C"/>
    <property type="match status" value="1"/>
</dbReference>
<dbReference type="InterPro" id="IPR029060">
    <property type="entry name" value="PIN-like_dom_sf"/>
</dbReference>
<dbReference type="InterPro" id="IPR012337">
    <property type="entry name" value="RNaseH-like_sf"/>
</dbReference>
<dbReference type="PRINTS" id="PR00868">
    <property type="entry name" value="DNAPOLI"/>
</dbReference>
<dbReference type="SUPFAM" id="SSF88723">
    <property type="entry name" value="PIN domain-like"/>
    <property type="match status" value="1"/>
</dbReference>
<dbReference type="InterPro" id="IPR043502">
    <property type="entry name" value="DNA/RNA_pol_sf"/>
</dbReference>
<dbReference type="InterPro" id="IPR020045">
    <property type="entry name" value="DNA_polI_H3TH"/>
</dbReference>
<dbReference type="Gene3D" id="1.10.150.20">
    <property type="entry name" value="5' to 3' exonuclease, C-terminal subdomain"/>
    <property type="match status" value="2"/>
</dbReference>
<organism evidence="14 15">
    <name type="scientific">Deinococcus seoulensis</name>
    <dbReference type="NCBI Taxonomy" id="1837379"/>
    <lineage>
        <taxon>Bacteria</taxon>
        <taxon>Thermotogati</taxon>
        <taxon>Deinococcota</taxon>
        <taxon>Deinococci</taxon>
        <taxon>Deinococcales</taxon>
        <taxon>Deinococcaceae</taxon>
        <taxon>Deinococcus</taxon>
    </lineage>
</organism>
<dbReference type="SUPFAM" id="SSF56672">
    <property type="entry name" value="DNA/RNA polymerases"/>
    <property type="match status" value="1"/>
</dbReference>
<dbReference type="CDD" id="cd09859">
    <property type="entry name" value="PIN_53EXO"/>
    <property type="match status" value="1"/>
</dbReference>
<keyword evidence="15" id="KW-1185">Reference proteome</keyword>
<evidence type="ECO:0000259" key="13">
    <source>
        <dbReference type="SMART" id="SM00482"/>
    </source>
</evidence>
<dbReference type="Pfam" id="PF01367">
    <property type="entry name" value="5_3_exonuc"/>
    <property type="match status" value="1"/>
</dbReference>
<evidence type="ECO:0000313" key="15">
    <source>
        <dbReference type="Proteomes" id="UP000634308"/>
    </source>
</evidence>
<evidence type="ECO:0000256" key="11">
    <source>
        <dbReference type="RuleBase" id="RU004460"/>
    </source>
</evidence>
<keyword evidence="6 11" id="KW-0239">DNA-directed DNA polymerase</keyword>
<keyword evidence="5 11" id="KW-0227">DNA damage</keyword>
<dbReference type="InterPro" id="IPR036397">
    <property type="entry name" value="RNaseH_sf"/>
</dbReference>
<protein>
    <recommendedName>
        <fullName evidence="10 11">DNA polymerase I</fullName>
        <ecNumber evidence="10 11">2.7.7.7</ecNumber>
    </recommendedName>
</protein>
<evidence type="ECO:0000256" key="2">
    <source>
        <dbReference type="ARBA" id="ARBA00022679"/>
    </source>
</evidence>
<evidence type="ECO:0000256" key="10">
    <source>
        <dbReference type="NCBIfam" id="TIGR00593"/>
    </source>
</evidence>
<evidence type="ECO:0000256" key="1">
    <source>
        <dbReference type="ARBA" id="ARBA00007705"/>
    </source>
</evidence>
<feature type="domain" description="DNA-directed DNA polymerase family A palm" evidence="13">
    <location>
        <begin position="712"/>
        <end position="916"/>
    </location>
</feature>
<comment type="caution">
    <text evidence="14">The sequence shown here is derived from an EMBL/GenBank/DDBJ whole genome shotgun (WGS) entry which is preliminary data.</text>
</comment>
<keyword evidence="11" id="KW-0269">Exonuclease</keyword>
<dbReference type="Gene3D" id="1.20.1060.10">
    <property type="entry name" value="Taq DNA Polymerase, Chain T, domain 4"/>
    <property type="match status" value="1"/>
</dbReference>